<reference evidence="9 10" key="1">
    <citation type="submission" date="2016-07" db="EMBL/GenBank/DDBJ databases">
        <title>Pervasive Adenine N6-methylation of Active Genes in Fungi.</title>
        <authorList>
            <consortium name="DOE Joint Genome Institute"/>
            <person name="Mondo S.J."/>
            <person name="Dannebaum R.O."/>
            <person name="Kuo R.C."/>
            <person name="Labutti K."/>
            <person name="Haridas S."/>
            <person name="Kuo A."/>
            <person name="Salamov A."/>
            <person name="Ahrendt S.R."/>
            <person name="Lipzen A."/>
            <person name="Sullivan W."/>
            <person name="Andreopoulos W.B."/>
            <person name="Clum A."/>
            <person name="Lindquist E."/>
            <person name="Daum C."/>
            <person name="Ramamoorthy G.K."/>
            <person name="Gryganskyi A."/>
            <person name="Culley D."/>
            <person name="Magnuson J.K."/>
            <person name="James T.Y."/>
            <person name="O'Malley M.A."/>
            <person name="Stajich J.E."/>
            <person name="Spatafora J.W."/>
            <person name="Visel A."/>
            <person name="Grigoriev I.V."/>
        </authorList>
    </citation>
    <scope>NUCLEOTIDE SEQUENCE [LARGE SCALE GENOMIC DNA]</scope>
    <source>
        <strain evidence="9 10">NRRL 3301</strain>
    </source>
</reference>
<feature type="compositionally biased region" description="Low complexity" evidence="7">
    <location>
        <begin position="179"/>
        <end position="218"/>
    </location>
</feature>
<feature type="domain" description="C2H2-type" evidence="8">
    <location>
        <begin position="89"/>
        <end position="116"/>
    </location>
</feature>
<dbReference type="Gene3D" id="3.30.160.60">
    <property type="entry name" value="Classic Zinc Finger"/>
    <property type="match status" value="3"/>
</dbReference>
<sequence length="461" mass="50170">MASPMSLIKEETPSSSPISLLLNKNAEDPTPVDDTQSSYTTFSVRPPEEPASSRGTLVRPYACPECEQSFSRPHNLKSHLATHSNIRPFQCTTCSQYFRRLHDLKRHEKLHTGEKPYVCDYCSRGFSRLDALNRHRRSEEATRAAARRFSEGDADTSSLPLIAKKPQPRRQFSTPDPSLPNTTPTITSPSSHASSHSPTSSSPNSITPPSSSSSVLTSFPDDHQKRRVPADADGEEKDTSVSKKIKGHQHVFRTSRPKIPQINIPPSASATAPSWRSFTISSASTSESLSIEKRAQRTPTTILSATELPTPNTAQSTTSPLPPMPRSAPAPPATFSSPAGSSPVHGRPDPPALPLPCSFPANLTITPLSSPHTQPPPLQPPLLYSQSTPTATSPSVLLPSIQADPNDPSAHAQLLHQFRDLESKVSTMQQKIHDLEVENRVLRSLVLDRPNAKAQAKDHQA</sequence>
<evidence type="ECO:0000256" key="1">
    <source>
        <dbReference type="ARBA" id="ARBA00022723"/>
    </source>
</evidence>
<dbReference type="EMBL" id="MCGT01000026">
    <property type="protein sequence ID" value="ORX49435.1"/>
    <property type="molecule type" value="Genomic_DNA"/>
</dbReference>
<dbReference type="PANTHER" id="PTHR24393:SF34">
    <property type="entry name" value="PR_SET DOMAIN 13"/>
    <property type="match status" value="1"/>
</dbReference>
<dbReference type="FunFam" id="3.30.160.60:FF:000100">
    <property type="entry name" value="Zinc finger 45-like"/>
    <property type="match status" value="1"/>
</dbReference>
<feature type="compositionally biased region" description="Polar residues" evidence="7">
    <location>
        <begin position="33"/>
        <end position="43"/>
    </location>
</feature>
<feature type="region of interest" description="Disordered" evidence="7">
    <location>
        <begin position="1"/>
        <end position="56"/>
    </location>
</feature>
<dbReference type="Proteomes" id="UP000242146">
    <property type="component" value="Unassembled WGS sequence"/>
</dbReference>
<dbReference type="GO" id="GO:0000978">
    <property type="term" value="F:RNA polymerase II cis-regulatory region sequence-specific DNA binding"/>
    <property type="evidence" value="ECO:0007669"/>
    <property type="project" value="TreeGrafter"/>
</dbReference>
<evidence type="ECO:0000256" key="5">
    <source>
        <dbReference type="ARBA" id="ARBA00023242"/>
    </source>
</evidence>
<dbReference type="STRING" id="101127.A0A1X2GBY4"/>
<evidence type="ECO:0000256" key="6">
    <source>
        <dbReference type="PROSITE-ProRule" id="PRU00042"/>
    </source>
</evidence>
<feature type="compositionally biased region" description="Polar residues" evidence="7">
    <location>
        <begin position="297"/>
        <end position="319"/>
    </location>
</feature>
<feature type="domain" description="C2H2-type" evidence="8">
    <location>
        <begin position="117"/>
        <end position="144"/>
    </location>
</feature>
<dbReference type="InterPro" id="IPR036236">
    <property type="entry name" value="Znf_C2H2_sf"/>
</dbReference>
<keyword evidence="10" id="KW-1185">Reference proteome</keyword>
<dbReference type="PROSITE" id="PS00028">
    <property type="entry name" value="ZINC_FINGER_C2H2_1"/>
    <property type="match status" value="2"/>
</dbReference>
<evidence type="ECO:0000256" key="3">
    <source>
        <dbReference type="ARBA" id="ARBA00022771"/>
    </source>
</evidence>
<evidence type="ECO:0000313" key="10">
    <source>
        <dbReference type="Proteomes" id="UP000242146"/>
    </source>
</evidence>
<organism evidence="9 10">
    <name type="scientific">Hesseltinella vesiculosa</name>
    <dbReference type="NCBI Taxonomy" id="101127"/>
    <lineage>
        <taxon>Eukaryota</taxon>
        <taxon>Fungi</taxon>
        <taxon>Fungi incertae sedis</taxon>
        <taxon>Mucoromycota</taxon>
        <taxon>Mucoromycotina</taxon>
        <taxon>Mucoromycetes</taxon>
        <taxon>Mucorales</taxon>
        <taxon>Cunninghamellaceae</taxon>
        <taxon>Hesseltinella</taxon>
    </lineage>
</organism>
<dbReference type="Pfam" id="PF13912">
    <property type="entry name" value="zf-C2H2_6"/>
    <property type="match status" value="1"/>
</dbReference>
<evidence type="ECO:0000256" key="7">
    <source>
        <dbReference type="SAM" id="MobiDB-lite"/>
    </source>
</evidence>
<gene>
    <name evidence="9" type="ORF">DM01DRAFT_1409422</name>
</gene>
<dbReference type="InterPro" id="IPR013087">
    <property type="entry name" value="Znf_C2H2_type"/>
</dbReference>
<dbReference type="FunFam" id="3.30.160.60:FF:000176">
    <property type="entry name" value="zinc finger protein 70"/>
    <property type="match status" value="1"/>
</dbReference>
<evidence type="ECO:0000313" key="9">
    <source>
        <dbReference type="EMBL" id="ORX49435.1"/>
    </source>
</evidence>
<dbReference type="PANTHER" id="PTHR24393">
    <property type="entry name" value="ZINC FINGER PROTEIN"/>
    <property type="match status" value="1"/>
</dbReference>
<dbReference type="PROSITE" id="PS50157">
    <property type="entry name" value="ZINC_FINGER_C2H2_2"/>
    <property type="match status" value="3"/>
</dbReference>
<evidence type="ECO:0000259" key="8">
    <source>
        <dbReference type="PROSITE" id="PS50157"/>
    </source>
</evidence>
<evidence type="ECO:0000256" key="4">
    <source>
        <dbReference type="ARBA" id="ARBA00022833"/>
    </source>
</evidence>
<feature type="compositionally biased region" description="Pro residues" evidence="7">
    <location>
        <begin position="320"/>
        <end position="332"/>
    </location>
</feature>
<dbReference type="GO" id="GO:0001228">
    <property type="term" value="F:DNA-binding transcription activator activity, RNA polymerase II-specific"/>
    <property type="evidence" value="ECO:0007669"/>
    <property type="project" value="TreeGrafter"/>
</dbReference>
<keyword evidence="4" id="KW-0862">Zinc</keyword>
<keyword evidence="1" id="KW-0479">Metal-binding</keyword>
<dbReference type="SUPFAM" id="SSF57667">
    <property type="entry name" value="beta-beta-alpha zinc fingers"/>
    <property type="match status" value="2"/>
</dbReference>
<keyword evidence="3 6" id="KW-0863">Zinc-finger</keyword>
<keyword evidence="2" id="KW-0677">Repeat</keyword>
<feature type="compositionally biased region" description="Basic residues" evidence="7">
    <location>
        <begin position="243"/>
        <end position="256"/>
    </location>
</feature>
<feature type="region of interest" description="Disordered" evidence="7">
    <location>
        <begin position="143"/>
        <end position="408"/>
    </location>
</feature>
<feature type="domain" description="C2H2-type" evidence="8">
    <location>
        <begin position="61"/>
        <end position="88"/>
    </location>
</feature>
<dbReference type="GO" id="GO:0005634">
    <property type="term" value="C:nucleus"/>
    <property type="evidence" value="ECO:0007669"/>
    <property type="project" value="TreeGrafter"/>
</dbReference>
<dbReference type="SMART" id="SM00355">
    <property type="entry name" value="ZnF_C2H2"/>
    <property type="match status" value="3"/>
</dbReference>
<dbReference type="AlphaFoldDB" id="A0A1X2GBY4"/>
<accession>A0A1X2GBY4</accession>
<proteinExistence type="predicted"/>
<name>A0A1X2GBY4_9FUNG</name>
<dbReference type="OrthoDB" id="8922241at2759"/>
<feature type="compositionally biased region" description="Low complexity" evidence="7">
    <location>
        <begin position="274"/>
        <end position="289"/>
    </location>
</feature>
<protein>
    <recommendedName>
        <fullName evidence="8">C2H2-type domain-containing protein</fullName>
    </recommendedName>
</protein>
<dbReference type="Pfam" id="PF00096">
    <property type="entry name" value="zf-C2H2"/>
    <property type="match status" value="1"/>
</dbReference>
<dbReference type="GO" id="GO:0008270">
    <property type="term" value="F:zinc ion binding"/>
    <property type="evidence" value="ECO:0007669"/>
    <property type="project" value="UniProtKB-KW"/>
</dbReference>
<keyword evidence="5" id="KW-0539">Nucleus</keyword>
<comment type="caution">
    <text evidence="9">The sequence shown here is derived from an EMBL/GenBank/DDBJ whole genome shotgun (WGS) entry which is preliminary data.</text>
</comment>
<evidence type="ECO:0000256" key="2">
    <source>
        <dbReference type="ARBA" id="ARBA00022737"/>
    </source>
</evidence>
<feature type="compositionally biased region" description="Basic and acidic residues" evidence="7">
    <location>
        <begin position="220"/>
        <end position="230"/>
    </location>
</feature>
<feature type="compositionally biased region" description="Low complexity" evidence="7">
    <location>
        <begin position="333"/>
        <end position="343"/>
    </location>
</feature>